<keyword evidence="3" id="KW-1185">Reference proteome</keyword>
<gene>
    <name evidence="2" type="ORF">DPMN_133601</name>
</gene>
<dbReference type="Proteomes" id="UP000828390">
    <property type="component" value="Unassembled WGS sequence"/>
</dbReference>
<comment type="caution">
    <text evidence="2">The sequence shown here is derived from an EMBL/GenBank/DDBJ whole genome shotgun (WGS) entry which is preliminary data.</text>
</comment>
<evidence type="ECO:0000313" key="2">
    <source>
        <dbReference type="EMBL" id="KAH3805303.1"/>
    </source>
</evidence>
<feature type="transmembrane region" description="Helical" evidence="1">
    <location>
        <begin position="149"/>
        <end position="171"/>
    </location>
</feature>
<dbReference type="AlphaFoldDB" id="A0A9D4FY78"/>
<dbReference type="EMBL" id="JAIWYP010000006">
    <property type="protein sequence ID" value="KAH3805303.1"/>
    <property type="molecule type" value="Genomic_DNA"/>
</dbReference>
<evidence type="ECO:0000313" key="3">
    <source>
        <dbReference type="Proteomes" id="UP000828390"/>
    </source>
</evidence>
<accession>A0A9D4FY78</accession>
<keyword evidence="1" id="KW-0812">Transmembrane</keyword>
<reference evidence="2" key="2">
    <citation type="submission" date="2020-11" db="EMBL/GenBank/DDBJ databases">
        <authorList>
            <person name="McCartney M.A."/>
            <person name="Auch B."/>
            <person name="Kono T."/>
            <person name="Mallez S."/>
            <person name="Becker A."/>
            <person name="Gohl D.M."/>
            <person name="Silverstein K.A.T."/>
            <person name="Koren S."/>
            <person name="Bechman K.B."/>
            <person name="Herman A."/>
            <person name="Abrahante J.E."/>
            <person name="Garbe J."/>
        </authorList>
    </citation>
    <scope>NUCLEOTIDE SEQUENCE</scope>
    <source>
        <strain evidence="2">Duluth1</strain>
        <tissue evidence="2">Whole animal</tissue>
    </source>
</reference>
<proteinExistence type="predicted"/>
<keyword evidence="1" id="KW-1133">Transmembrane helix</keyword>
<reference evidence="2" key="1">
    <citation type="journal article" date="2019" name="bioRxiv">
        <title>The Genome of the Zebra Mussel, Dreissena polymorpha: A Resource for Invasive Species Research.</title>
        <authorList>
            <person name="McCartney M.A."/>
            <person name="Auch B."/>
            <person name="Kono T."/>
            <person name="Mallez S."/>
            <person name="Zhang Y."/>
            <person name="Obille A."/>
            <person name="Becker A."/>
            <person name="Abrahante J.E."/>
            <person name="Garbe J."/>
            <person name="Badalamenti J.P."/>
            <person name="Herman A."/>
            <person name="Mangelson H."/>
            <person name="Liachko I."/>
            <person name="Sullivan S."/>
            <person name="Sone E.D."/>
            <person name="Koren S."/>
            <person name="Silverstein K.A.T."/>
            <person name="Beckman K.B."/>
            <person name="Gohl D.M."/>
        </authorList>
    </citation>
    <scope>NUCLEOTIDE SEQUENCE</scope>
    <source>
        <strain evidence="2">Duluth1</strain>
        <tissue evidence="2">Whole animal</tissue>
    </source>
</reference>
<organism evidence="2 3">
    <name type="scientific">Dreissena polymorpha</name>
    <name type="common">Zebra mussel</name>
    <name type="synonym">Mytilus polymorpha</name>
    <dbReference type="NCBI Taxonomy" id="45954"/>
    <lineage>
        <taxon>Eukaryota</taxon>
        <taxon>Metazoa</taxon>
        <taxon>Spiralia</taxon>
        <taxon>Lophotrochozoa</taxon>
        <taxon>Mollusca</taxon>
        <taxon>Bivalvia</taxon>
        <taxon>Autobranchia</taxon>
        <taxon>Heteroconchia</taxon>
        <taxon>Euheterodonta</taxon>
        <taxon>Imparidentia</taxon>
        <taxon>Neoheterodontei</taxon>
        <taxon>Myida</taxon>
        <taxon>Dreissenoidea</taxon>
        <taxon>Dreissenidae</taxon>
        <taxon>Dreissena</taxon>
    </lineage>
</organism>
<keyword evidence="1" id="KW-0472">Membrane</keyword>
<protein>
    <submittedName>
        <fullName evidence="2">Uncharacterized protein</fullName>
    </submittedName>
</protein>
<sequence>MSAGGRAGWLAGWLAGWRAGGLPGGTSLEAVLLLNNLLLPNTMYFAHERLNYFTTLLFSLSIPNLLHDGHITFTSVVVVEFNTNVLNNKKCNVQTEQLMSTFDGRKFFVQSAGTITLYRNIQFRQEVDARFTCQTEPVLSQFDYVRTQFFFIFCAVVTRSKAVLTPSYYVLKRDDRMKIMSRLKVLNTSPVQPRSRASTKFEDSS</sequence>
<evidence type="ECO:0000256" key="1">
    <source>
        <dbReference type="SAM" id="Phobius"/>
    </source>
</evidence>
<name>A0A9D4FY78_DREPO</name>